<dbReference type="STRING" id="5762.D2VDN9"/>
<dbReference type="PANTHER" id="PTHR24320">
    <property type="entry name" value="RETINOL DEHYDROGENASE"/>
    <property type="match status" value="1"/>
</dbReference>
<dbReference type="VEuPathDB" id="AmoebaDB:NAEGRDRAFT_33289"/>
<evidence type="ECO:0000256" key="1">
    <source>
        <dbReference type="ARBA" id="ARBA00006484"/>
    </source>
</evidence>
<dbReference type="OMA" id="PLVPWAR"/>
<organism evidence="5">
    <name type="scientific">Naegleria gruberi</name>
    <name type="common">Amoeba</name>
    <dbReference type="NCBI Taxonomy" id="5762"/>
    <lineage>
        <taxon>Eukaryota</taxon>
        <taxon>Discoba</taxon>
        <taxon>Heterolobosea</taxon>
        <taxon>Tetramitia</taxon>
        <taxon>Eutetramitia</taxon>
        <taxon>Vahlkampfiidae</taxon>
        <taxon>Naegleria</taxon>
    </lineage>
</organism>
<dbReference type="EMBL" id="GG738865">
    <property type="protein sequence ID" value="EFC44931.1"/>
    <property type="molecule type" value="Genomic_DNA"/>
</dbReference>
<evidence type="ECO:0000256" key="3">
    <source>
        <dbReference type="RuleBase" id="RU000363"/>
    </source>
</evidence>
<keyword evidence="5" id="KW-1185">Reference proteome</keyword>
<dbReference type="InterPro" id="IPR036291">
    <property type="entry name" value="NAD(P)-bd_dom_sf"/>
</dbReference>
<dbReference type="SUPFAM" id="SSF51735">
    <property type="entry name" value="NAD(P)-binding Rossmann-fold domains"/>
    <property type="match status" value="1"/>
</dbReference>
<comment type="similarity">
    <text evidence="1 3">Belongs to the short-chain dehydrogenases/reductases (SDR) family.</text>
</comment>
<dbReference type="PRINTS" id="PR00080">
    <property type="entry name" value="SDRFAMILY"/>
</dbReference>
<dbReference type="AlphaFoldDB" id="D2VDN9"/>
<name>D2VDN9_NAEGR</name>
<sequence>MRRFFNGGIVSQEIIESADLRGKTVVVTGALKGGLGFETAKVLYELGAHVVLAVLDEKKGNESMSEIVRKNLIGSGSLDVMVVDLSDLASVKKFTENFKAKYDKIDILLNNAGVMLTPHGVTKQGVEIQFGINHLGHFLLTHELLDLVMNANGRIVNLSSICGEFIKWKDPTTNFSINSVTGPCNFSPSIHLYNRSKFACAINAKCLDRFLLKENDQSFAVSVHPGVIETNLFTHRTVMKYVFHFGNMFLKKPFYGAQTSLYAALAPKDKLLRSEYHADCKPKLIDLKLRNSSELQDRLWETSLKLCENYLAVQRKLPNAIKNKL</sequence>
<dbReference type="eggNOG" id="KOG1208">
    <property type="taxonomic scope" value="Eukaryota"/>
</dbReference>
<accession>D2VDN9</accession>
<dbReference type="RefSeq" id="XP_002677675.1">
    <property type="nucleotide sequence ID" value="XM_002677629.1"/>
</dbReference>
<reference evidence="4 5" key="1">
    <citation type="journal article" date="2010" name="Cell">
        <title>The genome of Naegleria gruberi illuminates early eukaryotic versatility.</title>
        <authorList>
            <person name="Fritz-Laylin L.K."/>
            <person name="Prochnik S.E."/>
            <person name="Ginger M.L."/>
            <person name="Dacks J.B."/>
            <person name="Carpenter M.L."/>
            <person name="Field M.C."/>
            <person name="Kuo A."/>
            <person name="Paredez A."/>
            <person name="Chapman J."/>
            <person name="Pham J."/>
            <person name="Shu S."/>
            <person name="Neupane R."/>
            <person name="Cipriano M."/>
            <person name="Mancuso J."/>
            <person name="Tu H."/>
            <person name="Salamov A."/>
            <person name="Lindquist E."/>
            <person name="Shapiro H."/>
            <person name="Lucas S."/>
            <person name="Grigoriev I.V."/>
            <person name="Cande W.Z."/>
            <person name="Fulton C."/>
            <person name="Rokhsar D.S."/>
            <person name="Dawson S.C."/>
        </authorList>
    </citation>
    <scope>NUCLEOTIDE SEQUENCE [LARGE SCALE GENOMIC DNA]</scope>
    <source>
        <strain evidence="4 5">NEG-M</strain>
    </source>
</reference>
<gene>
    <name evidence="4" type="ORF">NAEGRDRAFT_33289</name>
</gene>
<dbReference type="OrthoDB" id="191139at2759"/>
<dbReference type="Pfam" id="PF00106">
    <property type="entry name" value="adh_short"/>
    <property type="match status" value="1"/>
</dbReference>
<dbReference type="KEGG" id="ngr:NAEGRDRAFT_33289"/>
<dbReference type="Proteomes" id="UP000006671">
    <property type="component" value="Unassembled WGS sequence"/>
</dbReference>
<protein>
    <submittedName>
        <fullName evidence="4">Predicted protein</fullName>
    </submittedName>
</protein>
<dbReference type="GO" id="GO:0016491">
    <property type="term" value="F:oxidoreductase activity"/>
    <property type="evidence" value="ECO:0007669"/>
    <property type="project" value="UniProtKB-KW"/>
</dbReference>
<evidence type="ECO:0000313" key="4">
    <source>
        <dbReference type="EMBL" id="EFC44931.1"/>
    </source>
</evidence>
<proteinExistence type="inferred from homology"/>
<keyword evidence="2" id="KW-0560">Oxidoreductase</keyword>
<evidence type="ECO:0000313" key="5">
    <source>
        <dbReference type="Proteomes" id="UP000006671"/>
    </source>
</evidence>
<dbReference type="InParanoid" id="D2VDN9"/>
<dbReference type="InterPro" id="IPR002347">
    <property type="entry name" value="SDR_fam"/>
</dbReference>
<evidence type="ECO:0000256" key="2">
    <source>
        <dbReference type="ARBA" id="ARBA00023002"/>
    </source>
</evidence>
<dbReference type="Gene3D" id="3.40.50.720">
    <property type="entry name" value="NAD(P)-binding Rossmann-like Domain"/>
    <property type="match status" value="1"/>
</dbReference>
<dbReference type="FunCoup" id="D2VDN9">
    <property type="interactions" value="121"/>
</dbReference>
<dbReference type="PRINTS" id="PR00081">
    <property type="entry name" value="GDHRDH"/>
</dbReference>
<dbReference type="PANTHER" id="PTHR24320:SF148">
    <property type="entry name" value="NAD(P)-BINDING ROSSMANN-FOLD SUPERFAMILY PROTEIN"/>
    <property type="match status" value="1"/>
</dbReference>
<dbReference type="GeneID" id="8849335"/>